<name>E8RKZ4_ASTEC</name>
<keyword evidence="5" id="KW-0997">Cell inner membrane</keyword>
<dbReference type="SUPFAM" id="SSF74653">
    <property type="entry name" value="TolA/TonB C-terminal domain"/>
    <property type="match status" value="1"/>
</dbReference>
<feature type="compositionally biased region" description="Low complexity" evidence="10">
    <location>
        <begin position="81"/>
        <end position="100"/>
    </location>
</feature>
<evidence type="ECO:0000256" key="4">
    <source>
        <dbReference type="ARBA" id="ARBA00022475"/>
    </source>
</evidence>
<dbReference type="InterPro" id="IPR037682">
    <property type="entry name" value="TonB_C"/>
</dbReference>
<dbReference type="HOGENOM" id="CLU_076333_2_2_5"/>
<keyword evidence="8" id="KW-1133">Transmembrane helix</keyword>
<evidence type="ECO:0000256" key="8">
    <source>
        <dbReference type="ARBA" id="ARBA00022989"/>
    </source>
</evidence>
<dbReference type="EMBL" id="CP002395">
    <property type="protein sequence ID" value="ADU12554.1"/>
    <property type="molecule type" value="Genomic_DNA"/>
</dbReference>
<dbReference type="GO" id="GO:0031992">
    <property type="term" value="F:energy transducer activity"/>
    <property type="evidence" value="ECO:0007669"/>
    <property type="project" value="TreeGrafter"/>
</dbReference>
<dbReference type="STRING" id="573065.Astex_0872"/>
<sequence length="240" mass="24891">MTSHSQKSLALGASVLVNGGFLLAVAGLTPQPSPPPVEIPAFEVSLERPVRSSVEADPPTAVVQTSSSADVKPSEQPVYKAVSTPTPSSSSAPVAAIPTAQVAPASGRSEPAAVTPSARAPATAAPSAPPQAVGASRPSAVQGQPTATYAARLRQHIEQFKIYPPQAKRRRVEGEVVLSFQMDRQGRVLMSRIERGSGSADIDRAALTMLADAQPLPRPPDTLTGEVLSLSFATRFSLSD</sequence>
<dbReference type="NCBIfam" id="TIGR01352">
    <property type="entry name" value="tonB_Cterm"/>
    <property type="match status" value="1"/>
</dbReference>
<evidence type="ECO:0000313" key="12">
    <source>
        <dbReference type="EMBL" id="ADU12554.1"/>
    </source>
</evidence>
<accession>E8RKZ4</accession>
<dbReference type="PANTHER" id="PTHR33446:SF2">
    <property type="entry name" value="PROTEIN TONB"/>
    <property type="match status" value="1"/>
</dbReference>
<protein>
    <submittedName>
        <fullName evidence="12">TonB family protein</fullName>
    </submittedName>
</protein>
<evidence type="ECO:0000256" key="1">
    <source>
        <dbReference type="ARBA" id="ARBA00004383"/>
    </source>
</evidence>
<proteinExistence type="inferred from homology"/>
<evidence type="ECO:0000256" key="5">
    <source>
        <dbReference type="ARBA" id="ARBA00022519"/>
    </source>
</evidence>
<keyword evidence="4" id="KW-1003">Cell membrane</keyword>
<evidence type="ECO:0000256" key="6">
    <source>
        <dbReference type="ARBA" id="ARBA00022692"/>
    </source>
</evidence>
<dbReference type="PANTHER" id="PTHR33446">
    <property type="entry name" value="PROTEIN TONB-RELATED"/>
    <property type="match status" value="1"/>
</dbReference>
<keyword evidence="9" id="KW-0472">Membrane</keyword>
<reference evidence="13" key="1">
    <citation type="submission" date="2010-12" db="EMBL/GenBank/DDBJ databases">
        <title>Complete sequence of chromosome 1 of Asticcacaulis excentricus CB 48.</title>
        <authorList>
            <consortium name="US DOE Joint Genome Institute"/>
            <person name="Lucas S."/>
            <person name="Copeland A."/>
            <person name="Lapidus A."/>
            <person name="Cheng J.-F."/>
            <person name="Bruce D."/>
            <person name="Goodwin L."/>
            <person name="Pitluck S."/>
            <person name="Teshima H."/>
            <person name="Davenport K."/>
            <person name="Detter J.C."/>
            <person name="Han C."/>
            <person name="Tapia R."/>
            <person name="Land M."/>
            <person name="Hauser L."/>
            <person name="Jeffries C."/>
            <person name="Kyrpides N."/>
            <person name="Ivanova N."/>
            <person name="Ovchinnikova G."/>
            <person name="Brun Y.V."/>
            <person name="Woyke T."/>
        </authorList>
    </citation>
    <scope>NUCLEOTIDE SEQUENCE [LARGE SCALE GENOMIC DNA]</scope>
    <source>
        <strain evidence="13">ATCC 15261 / DSM 4724 / KCTC 12464 / NCIMB 9791 / VKM B-1370 / CB 48</strain>
    </source>
</reference>
<keyword evidence="3" id="KW-0813">Transport</keyword>
<dbReference type="eggNOG" id="COG0810">
    <property type="taxonomic scope" value="Bacteria"/>
</dbReference>
<dbReference type="GO" id="GO:0015031">
    <property type="term" value="P:protein transport"/>
    <property type="evidence" value="ECO:0007669"/>
    <property type="project" value="UniProtKB-KW"/>
</dbReference>
<keyword evidence="6" id="KW-0812">Transmembrane</keyword>
<evidence type="ECO:0000256" key="3">
    <source>
        <dbReference type="ARBA" id="ARBA00022448"/>
    </source>
</evidence>
<comment type="similarity">
    <text evidence="2">Belongs to the TonB family.</text>
</comment>
<dbReference type="GO" id="GO:0055085">
    <property type="term" value="P:transmembrane transport"/>
    <property type="evidence" value="ECO:0007669"/>
    <property type="project" value="InterPro"/>
</dbReference>
<feature type="compositionally biased region" description="Low complexity" evidence="10">
    <location>
        <begin position="111"/>
        <end position="133"/>
    </location>
</feature>
<evidence type="ECO:0000256" key="7">
    <source>
        <dbReference type="ARBA" id="ARBA00022927"/>
    </source>
</evidence>
<dbReference type="AlphaFoldDB" id="E8RKZ4"/>
<comment type="subcellular location">
    <subcellularLocation>
        <location evidence="1">Cell inner membrane</location>
        <topology evidence="1">Single-pass membrane protein</topology>
        <orientation evidence="1">Periplasmic side</orientation>
    </subcellularLocation>
</comment>
<evidence type="ECO:0000259" key="11">
    <source>
        <dbReference type="PROSITE" id="PS52015"/>
    </source>
</evidence>
<dbReference type="PROSITE" id="PS52015">
    <property type="entry name" value="TONB_CTD"/>
    <property type="match status" value="1"/>
</dbReference>
<feature type="domain" description="TonB C-terminal" evidence="11">
    <location>
        <begin position="148"/>
        <end position="240"/>
    </location>
</feature>
<dbReference type="Pfam" id="PF13103">
    <property type="entry name" value="TonB_2"/>
    <property type="match status" value="1"/>
</dbReference>
<evidence type="ECO:0000313" key="13">
    <source>
        <dbReference type="Proteomes" id="UP000001492"/>
    </source>
</evidence>
<feature type="region of interest" description="Disordered" evidence="10">
    <location>
        <begin position="50"/>
        <end position="145"/>
    </location>
</feature>
<gene>
    <name evidence="12" type="ordered locus">Astex_0872</name>
</gene>
<dbReference type="InterPro" id="IPR006260">
    <property type="entry name" value="TonB/TolA_C"/>
</dbReference>
<organism evidence="12 13">
    <name type="scientific">Asticcacaulis excentricus (strain ATCC 15261 / DSM 4724 / KCTC 12464 / NCIMB 9791 / VKM B-1370 / CB 48)</name>
    <dbReference type="NCBI Taxonomy" id="573065"/>
    <lineage>
        <taxon>Bacteria</taxon>
        <taxon>Pseudomonadati</taxon>
        <taxon>Pseudomonadota</taxon>
        <taxon>Alphaproteobacteria</taxon>
        <taxon>Caulobacterales</taxon>
        <taxon>Caulobacteraceae</taxon>
        <taxon>Asticcacaulis</taxon>
    </lineage>
</organism>
<evidence type="ECO:0000256" key="2">
    <source>
        <dbReference type="ARBA" id="ARBA00006555"/>
    </source>
</evidence>
<dbReference type="Proteomes" id="UP000001492">
    <property type="component" value="Chromosome 1"/>
</dbReference>
<keyword evidence="13" id="KW-1185">Reference proteome</keyword>
<dbReference type="KEGG" id="aex:Astex_0872"/>
<dbReference type="Gene3D" id="3.30.1150.10">
    <property type="match status" value="1"/>
</dbReference>
<dbReference type="InterPro" id="IPR051045">
    <property type="entry name" value="TonB-dependent_transducer"/>
</dbReference>
<evidence type="ECO:0000256" key="10">
    <source>
        <dbReference type="SAM" id="MobiDB-lite"/>
    </source>
</evidence>
<dbReference type="GO" id="GO:0098797">
    <property type="term" value="C:plasma membrane protein complex"/>
    <property type="evidence" value="ECO:0007669"/>
    <property type="project" value="TreeGrafter"/>
</dbReference>
<evidence type="ECO:0000256" key="9">
    <source>
        <dbReference type="ARBA" id="ARBA00023136"/>
    </source>
</evidence>
<keyword evidence="7" id="KW-0653">Protein transport</keyword>